<keyword evidence="4" id="KW-1185">Reference proteome</keyword>
<feature type="transmembrane region" description="Helical" evidence="1">
    <location>
        <begin position="139"/>
        <end position="158"/>
    </location>
</feature>
<dbReference type="EMBL" id="KV784353">
    <property type="protein sequence ID" value="OEU22729.1"/>
    <property type="molecule type" value="Genomic_DNA"/>
</dbReference>
<protein>
    <submittedName>
        <fullName evidence="3">Uncharacterized protein</fullName>
    </submittedName>
</protein>
<keyword evidence="1" id="KW-1133">Transmembrane helix</keyword>
<accession>A0A1E7FX61</accession>
<dbReference type="InParanoid" id="A0A1E7FX61"/>
<evidence type="ECO:0000256" key="1">
    <source>
        <dbReference type="SAM" id="Phobius"/>
    </source>
</evidence>
<feature type="chain" id="PRO_5009193627" evidence="2">
    <location>
        <begin position="24"/>
        <end position="175"/>
    </location>
</feature>
<evidence type="ECO:0000313" key="4">
    <source>
        <dbReference type="Proteomes" id="UP000095751"/>
    </source>
</evidence>
<evidence type="ECO:0000313" key="3">
    <source>
        <dbReference type="EMBL" id="OEU22729.1"/>
    </source>
</evidence>
<feature type="signal peptide" evidence="2">
    <location>
        <begin position="1"/>
        <end position="23"/>
    </location>
</feature>
<keyword evidence="1" id="KW-0472">Membrane</keyword>
<reference evidence="3 4" key="1">
    <citation type="submission" date="2016-09" db="EMBL/GenBank/DDBJ databases">
        <title>Extensive genetic diversity and differential bi-allelic expression allows diatom success in the polar Southern Ocean.</title>
        <authorList>
            <consortium name="DOE Joint Genome Institute"/>
            <person name="Mock T."/>
            <person name="Otillar R.P."/>
            <person name="Strauss J."/>
            <person name="Dupont C."/>
            <person name="Frickenhaus S."/>
            <person name="Maumus F."/>
            <person name="Mcmullan M."/>
            <person name="Sanges R."/>
            <person name="Schmutz J."/>
            <person name="Toseland A."/>
            <person name="Valas R."/>
            <person name="Veluchamy A."/>
            <person name="Ward B.J."/>
            <person name="Allen A."/>
            <person name="Barry K."/>
            <person name="Falciatore A."/>
            <person name="Ferrante M."/>
            <person name="Fortunato A.E."/>
            <person name="Gloeckner G."/>
            <person name="Gruber A."/>
            <person name="Hipkin R."/>
            <person name="Janech M."/>
            <person name="Kroth P."/>
            <person name="Leese F."/>
            <person name="Lindquist E."/>
            <person name="Lyon B.R."/>
            <person name="Martin J."/>
            <person name="Mayer C."/>
            <person name="Parker M."/>
            <person name="Quesneville H."/>
            <person name="Raymond J."/>
            <person name="Uhlig C."/>
            <person name="Valentin K.U."/>
            <person name="Worden A.Z."/>
            <person name="Armbrust E.V."/>
            <person name="Bowler C."/>
            <person name="Green B."/>
            <person name="Moulton V."/>
            <person name="Van Oosterhout C."/>
            <person name="Grigoriev I."/>
        </authorList>
    </citation>
    <scope>NUCLEOTIDE SEQUENCE [LARGE SCALE GENOMIC DNA]</scope>
    <source>
        <strain evidence="3 4">CCMP1102</strain>
    </source>
</reference>
<dbReference type="AlphaFoldDB" id="A0A1E7FX61"/>
<sequence>MMNQNMLLRLSCLIAFAATTTSGFSNVPSTLITKLSNSPTTSTRASLLFLASGDNDDIPSDDSTEYTGSVDWDAEWKKVVDNEGQSQTSGKERPGKDFYKSEAEITAIKAANKATERIGDVGSTVSNALPDIRSLSGDWRFWIGILALVSIGFSVLTAPSGNISPSELNGDSFYI</sequence>
<organism evidence="3 4">
    <name type="scientific">Fragilariopsis cylindrus CCMP1102</name>
    <dbReference type="NCBI Taxonomy" id="635003"/>
    <lineage>
        <taxon>Eukaryota</taxon>
        <taxon>Sar</taxon>
        <taxon>Stramenopiles</taxon>
        <taxon>Ochrophyta</taxon>
        <taxon>Bacillariophyta</taxon>
        <taxon>Bacillariophyceae</taxon>
        <taxon>Bacillariophycidae</taxon>
        <taxon>Bacillariales</taxon>
        <taxon>Bacillariaceae</taxon>
        <taxon>Fragilariopsis</taxon>
    </lineage>
</organism>
<gene>
    <name evidence="3" type="ORF">FRACYDRAFT_232887</name>
</gene>
<keyword evidence="2" id="KW-0732">Signal</keyword>
<keyword evidence="1" id="KW-0812">Transmembrane</keyword>
<name>A0A1E7FX61_9STRA</name>
<dbReference type="Proteomes" id="UP000095751">
    <property type="component" value="Unassembled WGS sequence"/>
</dbReference>
<evidence type="ECO:0000256" key="2">
    <source>
        <dbReference type="SAM" id="SignalP"/>
    </source>
</evidence>
<proteinExistence type="predicted"/>
<dbReference type="OrthoDB" id="44656at2759"/>
<dbReference type="KEGG" id="fcy:FRACYDRAFT_232887"/>